<protein>
    <submittedName>
        <fullName evidence="2">Toll/interleukin-1 receptor domain-containing protein</fullName>
    </submittedName>
</protein>
<reference evidence="2" key="1">
    <citation type="submission" date="2020-10" db="EMBL/GenBank/DDBJ databases">
        <authorList>
            <person name="Lu T."/>
            <person name="Wang Q."/>
            <person name="Han X."/>
        </authorList>
    </citation>
    <scope>NUCLEOTIDE SEQUENCE</scope>
    <source>
        <strain evidence="2">WQ 117</strain>
    </source>
</reference>
<organism evidence="2 3">
    <name type="scientific">Faecalibacter rhinopitheci</name>
    <dbReference type="NCBI Taxonomy" id="2779678"/>
    <lineage>
        <taxon>Bacteria</taxon>
        <taxon>Pseudomonadati</taxon>
        <taxon>Bacteroidota</taxon>
        <taxon>Flavobacteriia</taxon>
        <taxon>Flavobacteriales</taxon>
        <taxon>Weeksellaceae</taxon>
        <taxon>Faecalibacter</taxon>
    </lineage>
</organism>
<dbReference type="AlphaFoldDB" id="A0A8J7KED9"/>
<name>A0A8J7KED9_9FLAO</name>
<proteinExistence type="predicted"/>
<dbReference type="InterPro" id="IPR035897">
    <property type="entry name" value="Toll_tir_struct_dom_sf"/>
</dbReference>
<comment type="caution">
    <text evidence="2">The sequence shown here is derived from an EMBL/GenBank/DDBJ whole genome shotgun (WGS) entry which is preliminary data.</text>
</comment>
<dbReference type="GO" id="GO:0007165">
    <property type="term" value="P:signal transduction"/>
    <property type="evidence" value="ECO:0007669"/>
    <property type="project" value="InterPro"/>
</dbReference>
<keyword evidence="2" id="KW-0675">Receptor</keyword>
<dbReference type="Gene3D" id="3.40.50.10140">
    <property type="entry name" value="Toll/interleukin-1 receptor homology (TIR) domain"/>
    <property type="match status" value="1"/>
</dbReference>
<evidence type="ECO:0000313" key="3">
    <source>
        <dbReference type="Proteomes" id="UP000608754"/>
    </source>
</evidence>
<evidence type="ECO:0000259" key="1">
    <source>
        <dbReference type="Pfam" id="PF13676"/>
    </source>
</evidence>
<evidence type="ECO:0000313" key="2">
    <source>
        <dbReference type="EMBL" id="MBF0598321.1"/>
    </source>
</evidence>
<feature type="domain" description="TIR" evidence="1">
    <location>
        <begin position="36"/>
        <end position="148"/>
    </location>
</feature>
<dbReference type="Proteomes" id="UP000608754">
    <property type="component" value="Unassembled WGS sequence"/>
</dbReference>
<dbReference type="RefSeq" id="WP_194183905.1">
    <property type="nucleotide sequence ID" value="NZ_JADGIK010000013.1"/>
</dbReference>
<accession>A0A8J7KED9</accession>
<dbReference type="SUPFAM" id="SSF52200">
    <property type="entry name" value="Toll/Interleukin receptor TIR domain"/>
    <property type="match status" value="1"/>
</dbReference>
<gene>
    <name evidence="2" type="ORF">IM532_12860</name>
</gene>
<keyword evidence="3" id="KW-1185">Reference proteome</keyword>
<sequence length="191" mass="22536">MSFYTIPSLKNLSETRTFSEKQRIINESKEYTTFDIFLSHCFLDKEVVKGLFLDLTSQGYKVYVDWIIDPHLDRNNVTKESAEHIRNRMKNSKSLLLAISANSTTSKWMPWELGFVDGNTNKCAIIPVYENSYNMPEKYSGFEYLKLYPYIKKVNNQNGKPKIWVIENPTKYVVFDQYLDNIKPFQRDTRI</sequence>
<dbReference type="EMBL" id="JADGIK010000013">
    <property type="protein sequence ID" value="MBF0598321.1"/>
    <property type="molecule type" value="Genomic_DNA"/>
</dbReference>
<dbReference type="InterPro" id="IPR000157">
    <property type="entry name" value="TIR_dom"/>
</dbReference>
<dbReference type="Pfam" id="PF13676">
    <property type="entry name" value="TIR_2"/>
    <property type="match status" value="1"/>
</dbReference>